<dbReference type="Proteomes" id="UP000019402">
    <property type="component" value="Unassembled WGS sequence"/>
</dbReference>
<proteinExistence type="predicted"/>
<protein>
    <submittedName>
        <fullName evidence="1">Bacteroidetes-specific putative membrane protein</fullName>
    </submittedName>
</protein>
<name>W7Y841_9BACT</name>
<dbReference type="AlphaFoldDB" id="W7Y841"/>
<keyword evidence="2" id="KW-1185">Reference proteome</keyword>
<gene>
    <name evidence="1" type="ORF">JCM21142_72540</name>
</gene>
<dbReference type="Pfam" id="PF11751">
    <property type="entry name" value="PorP_SprF"/>
    <property type="match status" value="1"/>
</dbReference>
<comment type="caution">
    <text evidence="1">The sequence shown here is derived from an EMBL/GenBank/DDBJ whole genome shotgun (WGS) entry which is preliminary data.</text>
</comment>
<organism evidence="1 2">
    <name type="scientific">Saccharicrinis fermentans DSM 9555 = JCM 21142</name>
    <dbReference type="NCBI Taxonomy" id="869213"/>
    <lineage>
        <taxon>Bacteria</taxon>
        <taxon>Pseudomonadati</taxon>
        <taxon>Bacteroidota</taxon>
        <taxon>Bacteroidia</taxon>
        <taxon>Marinilabiliales</taxon>
        <taxon>Marinilabiliaceae</taxon>
        <taxon>Saccharicrinis</taxon>
    </lineage>
</organism>
<dbReference type="InterPro" id="IPR019861">
    <property type="entry name" value="PorP/SprF_Bacteroidetes"/>
</dbReference>
<dbReference type="EMBL" id="BAMD01000032">
    <property type="protein sequence ID" value="GAF03853.1"/>
    <property type="molecule type" value="Genomic_DNA"/>
</dbReference>
<dbReference type="OrthoDB" id="648347at2"/>
<sequence length="336" mass="38474">MKKLIVLLFLLGCGLYASSQRYYITNLYMYDFFLVNPAFAAHEKSSHSFGAYYQNQWLGMNESPTTQMFNYQGPINGKAGMGSYIYNDRNGNMHQLGLHQAFSYEVILSKKRRRVFTLSFGLAMTAEQVYIEQDSFYGVGGVLDPAINDGNDSGWGFNASSGMLWKYNDYQLGFSVTNMLGQNNRMYLNDEEPGLPIDYHIYFGTMYKLNGRDIYLEPLLMYRQNANDDKRLDFTLKGTFPTPKPEYAVWGLVSYRRNVDHEIGKSLGLATTIGINYKRLSVGMEYQLGLTGAQLSYGSAYKIITKYTIFNNLKHRAIPCSEIRKNKRSRYSGLSW</sequence>
<dbReference type="RefSeq" id="WP_027471929.1">
    <property type="nucleotide sequence ID" value="NZ_BAMD01000032.1"/>
</dbReference>
<accession>W7Y841</accession>
<dbReference type="STRING" id="869213.GCA_000517085_02301"/>
<dbReference type="NCBIfam" id="TIGR03519">
    <property type="entry name" value="T9SS_PorP_fam"/>
    <property type="match status" value="1"/>
</dbReference>
<reference evidence="1 2" key="1">
    <citation type="journal article" date="2014" name="Genome Announc.">
        <title>Draft Genome Sequence of Cytophaga fermentans JCM 21142T, a Facultative Anaerobe Isolated from Marine Mud.</title>
        <authorList>
            <person name="Starns D."/>
            <person name="Oshima K."/>
            <person name="Suda W."/>
            <person name="Iino T."/>
            <person name="Yuki M."/>
            <person name="Inoue J."/>
            <person name="Kitamura K."/>
            <person name="Iida T."/>
            <person name="Darby A."/>
            <person name="Hattori M."/>
            <person name="Ohkuma M."/>
        </authorList>
    </citation>
    <scope>NUCLEOTIDE SEQUENCE [LARGE SCALE GENOMIC DNA]</scope>
    <source>
        <strain evidence="1 2">JCM 21142</strain>
    </source>
</reference>
<dbReference type="eggNOG" id="COG2885">
    <property type="taxonomic scope" value="Bacteria"/>
</dbReference>
<evidence type="ECO:0000313" key="1">
    <source>
        <dbReference type="EMBL" id="GAF03853.1"/>
    </source>
</evidence>
<evidence type="ECO:0000313" key="2">
    <source>
        <dbReference type="Proteomes" id="UP000019402"/>
    </source>
</evidence>